<dbReference type="SUPFAM" id="SSF53738">
    <property type="entry name" value="Phosphoglucomutase, first 3 domains"/>
    <property type="match status" value="3"/>
</dbReference>
<evidence type="ECO:0000313" key="11">
    <source>
        <dbReference type="Proteomes" id="UP000034544"/>
    </source>
</evidence>
<dbReference type="InterPro" id="IPR005846">
    <property type="entry name" value="A-D-PHexomutase_a/b/a-III"/>
</dbReference>
<reference evidence="10 11" key="1">
    <citation type="journal article" date="2015" name="Nature">
        <title>rRNA introns, odd ribosomes, and small enigmatic genomes across a large radiation of phyla.</title>
        <authorList>
            <person name="Brown C.T."/>
            <person name="Hug L.A."/>
            <person name="Thomas B.C."/>
            <person name="Sharon I."/>
            <person name="Castelle C.J."/>
            <person name="Singh A."/>
            <person name="Wilkins M.J."/>
            <person name="Williams K.H."/>
            <person name="Banfield J.F."/>
        </authorList>
    </citation>
    <scope>NUCLEOTIDE SEQUENCE [LARGE SCALE GENOMIC DNA]</scope>
</reference>
<dbReference type="Proteomes" id="UP000034544">
    <property type="component" value="Unassembled WGS sequence"/>
</dbReference>
<dbReference type="InterPro" id="IPR036900">
    <property type="entry name" value="A-D-PHexomutase_C_sf"/>
</dbReference>
<keyword evidence="3" id="KW-0597">Phosphoprotein</keyword>
<evidence type="ECO:0000259" key="9">
    <source>
        <dbReference type="Pfam" id="PF02880"/>
    </source>
</evidence>
<dbReference type="GO" id="GO:0005975">
    <property type="term" value="P:carbohydrate metabolic process"/>
    <property type="evidence" value="ECO:0007669"/>
    <property type="project" value="InterPro"/>
</dbReference>
<gene>
    <name evidence="10" type="ORF">UU59_C0034G0009</name>
</gene>
<feature type="domain" description="Alpha-D-phosphohexomutase alpha/beta/alpha" evidence="7">
    <location>
        <begin position="6"/>
        <end position="137"/>
    </location>
</feature>
<name>A0A0G0W2L2_UNCKA</name>
<dbReference type="InterPro" id="IPR005844">
    <property type="entry name" value="A-D-PHexomutase_a/b/a-I"/>
</dbReference>
<dbReference type="Pfam" id="PF02878">
    <property type="entry name" value="PGM_PMM_I"/>
    <property type="match status" value="1"/>
</dbReference>
<dbReference type="PANTHER" id="PTHR43771">
    <property type="entry name" value="PHOSPHOMANNOMUTASE"/>
    <property type="match status" value="1"/>
</dbReference>
<dbReference type="Gene3D" id="3.40.120.10">
    <property type="entry name" value="Alpha-D-Glucose-1,6-Bisphosphate, subunit A, domain 3"/>
    <property type="match status" value="3"/>
</dbReference>
<comment type="cofactor">
    <cofactor evidence="1">
        <name>Mg(2+)</name>
        <dbReference type="ChEBI" id="CHEBI:18420"/>
    </cofactor>
</comment>
<dbReference type="Pfam" id="PF02879">
    <property type="entry name" value="PGM_PMM_II"/>
    <property type="match status" value="1"/>
</dbReference>
<evidence type="ECO:0000256" key="6">
    <source>
        <dbReference type="ARBA" id="ARBA00023235"/>
    </source>
</evidence>
<dbReference type="InterPro" id="IPR005845">
    <property type="entry name" value="A-D-PHexomutase_a/b/a-II"/>
</dbReference>
<protein>
    <submittedName>
        <fullName evidence="10">Phosphomannomutase/phosphoglucomutase</fullName>
    </submittedName>
</protein>
<evidence type="ECO:0000256" key="2">
    <source>
        <dbReference type="ARBA" id="ARBA00010231"/>
    </source>
</evidence>
<dbReference type="Pfam" id="PF02880">
    <property type="entry name" value="PGM_PMM_III"/>
    <property type="match status" value="1"/>
</dbReference>
<dbReference type="Gene3D" id="3.30.310.50">
    <property type="entry name" value="Alpha-D-phosphohexomutase, C-terminal domain"/>
    <property type="match status" value="1"/>
</dbReference>
<keyword evidence="4" id="KW-0479">Metal-binding</keyword>
<dbReference type="InterPro" id="IPR016055">
    <property type="entry name" value="A-D-PHexomutase_a/b/a-I/II/III"/>
</dbReference>
<evidence type="ECO:0000256" key="5">
    <source>
        <dbReference type="ARBA" id="ARBA00022842"/>
    </source>
</evidence>
<comment type="caution">
    <text evidence="10">The sequence shown here is derived from an EMBL/GenBank/DDBJ whole genome shotgun (WGS) entry which is preliminary data.</text>
</comment>
<feature type="domain" description="Alpha-D-phosphohexomutase alpha/beta/alpha" evidence="9">
    <location>
        <begin position="256"/>
        <end position="365"/>
    </location>
</feature>
<proteinExistence type="inferred from homology"/>
<evidence type="ECO:0000256" key="1">
    <source>
        <dbReference type="ARBA" id="ARBA00001946"/>
    </source>
</evidence>
<dbReference type="InterPro" id="IPR005841">
    <property type="entry name" value="Alpha-D-phosphohexomutase_SF"/>
</dbReference>
<keyword evidence="6" id="KW-0413">Isomerase</keyword>
<dbReference type="EMBL" id="LCBF01000034">
    <property type="protein sequence ID" value="KKS06197.1"/>
    <property type="molecule type" value="Genomic_DNA"/>
</dbReference>
<evidence type="ECO:0000259" key="7">
    <source>
        <dbReference type="Pfam" id="PF02878"/>
    </source>
</evidence>
<dbReference type="PRINTS" id="PR00509">
    <property type="entry name" value="PGMPMM"/>
</dbReference>
<evidence type="ECO:0000256" key="3">
    <source>
        <dbReference type="ARBA" id="ARBA00022553"/>
    </source>
</evidence>
<accession>A0A0G0W2L2</accession>
<dbReference type="GO" id="GO:0016868">
    <property type="term" value="F:intramolecular phosphotransferase activity"/>
    <property type="evidence" value="ECO:0007669"/>
    <property type="project" value="InterPro"/>
</dbReference>
<dbReference type="CDD" id="cd03089">
    <property type="entry name" value="PMM_PGM"/>
    <property type="match status" value="1"/>
</dbReference>
<evidence type="ECO:0000259" key="8">
    <source>
        <dbReference type="Pfam" id="PF02879"/>
    </source>
</evidence>
<dbReference type="GO" id="GO:0046872">
    <property type="term" value="F:metal ion binding"/>
    <property type="evidence" value="ECO:0007669"/>
    <property type="project" value="UniProtKB-KW"/>
</dbReference>
<evidence type="ECO:0000313" key="10">
    <source>
        <dbReference type="EMBL" id="KKS06197.1"/>
    </source>
</evidence>
<evidence type="ECO:0000256" key="4">
    <source>
        <dbReference type="ARBA" id="ARBA00022723"/>
    </source>
</evidence>
<sequence>MQLNKNSFREYDIRGVYGLEIDENLFYHIGKAVGTIYRRKNLTEIVLGMDNRVSSESLTKKLCEGLLGTGCNVTFVGTVPYPLIHFFTTTQGYEGGVYVTASHNTAEYNGVKVEFAKAEPVFGEGIQEIAGIIEKEAYMSGKGSFAEKDLIGEYVSYIKDKFSFKKKFKVVLNTGNGVTGGVAKEVLESLGVEIVPVNLELDGTFPNGTPDPEEPEFVEHTVSAVRESHADAGFGLDGDGDRFLMVDEMGKSYATDRALLLFSKHILSTNPGATIAYDVKCTSLAHDVILKYGGTPEIMRTGRSYFIKKVTTKEAVFGLEFSGHTYFGDKYFGYDDGIYAICRVLELMDAETKSISGLMEEFPERVSSPEIKVYCADELKFGVVEKIIEEVKASDSYTRKNFVDGVRANVSDTSWFLIRAKNTSPFLGIRVEAESDGELNSVKDRVNGLLKPHKLHL</sequence>
<organism evidence="10 11">
    <name type="scientific">candidate division WWE3 bacterium GW2011_GWE1_41_27</name>
    <dbReference type="NCBI Taxonomy" id="1619131"/>
    <lineage>
        <taxon>Bacteria</taxon>
        <taxon>Katanobacteria</taxon>
    </lineage>
</organism>
<dbReference type="AlphaFoldDB" id="A0A0G0W2L2"/>
<keyword evidence="5" id="KW-0460">Magnesium</keyword>
<dbReference type="PANTHER" id="PTHR43771:SF2">
    <property type="entry name" value="PHOSPHOMANNOMUTASE_PHOSPHOGLUCOMUTASE"/>
    <property type="match status" value="1"/>
</dbReference>
<dbReference type="SUPFAM" id="SSF55957">
    <property type="entry name" value="Phosphoglucomutase, C-terminal domain"/>
    <property type="match status" value="1"/>
</dbReference>
<feature type="domain" description="Alpha-D-phosphohexomutase alpha/beta/alpha" evidence="8">
    <location>
        <begin position="153"/>
        <end position="250"/>
    </location>
</feature>
<comment type="similarity">
    <text evidence="2">Belongs to the phosphohexose mutase family.</text>
</comment>